<dbReference type="PANTHER" id="PTHR24365:SF541">
    <property type="entry name" value="PROTEIN TOLL-RELATED"/>
    <property type="match status" value="1"/>
</dbReference>
<dbReference type="SMART" id="SM00082">
    <property type="entry name" value="LRRCT"/>
    <property type="match status" value="1"/>
</dbReference>
<evidence type="ECO:0000256" key="6">
    <source>
        <dbReference type="ARBA" id="ARBA00023136"/>
    </source>
</evidence>
<proteinExistence type="predicted"/>
<dbReference type="GO" id="GO:0007165">
    <property type="term" value="P:signal transduction"/>
    <property type="evidence" value="ECO:0007669"/>
    <property type="project" value="TreeGrafter"/>
</dbReference>
<dbReference type="Proteomes" id="UP000005408">
    <property type="component" value="Unassembled WGS sequence"/>
</dbReference>
<dbReference type="GO" id="GO:0005886">
    <property type="term" value="C:plasma membrane"/>
    <property type="evidence" value="ECO:0007669"/>
    <property type="project" value="TreeGrafter"/>
</dbReference>
<protein>
    <recommendedName>
        <fullName evidence="7">LRRCT domain-containing protein</fullName>
    </recommendedName>
</protein>
<evidence type="ECO:0000256" key="3">
    <source>
        <dbReference type="ARBA" id="ARBA00022692"/>
    </source>
</evidence>
<organism evidence="8 9">
    <name type="scientific">Magallana gigas</name>
    <name type="common">Pacific oyster</name>
    <name type="synonym">Crassostrea gigas</name>
    <dbReference type="NCBI Taxonomy" id="29159"/>
    <lineage>
        <taxon>Eukaryota</taxon>
        <taxon>Metazoa</taxon>
        <taxon>Spiralia</taxon>
        <taxon>Lophotrochozoa</taxon>
        <taxon>Mollusca</taxon>
        <taxon>Bivalvia</taxon>
        <taxon>Autobranchia</taxon>
        <taxon>Pteriomorphia</taxon>
        <taxon>Ostreida</taxon>
        <taxon>Ostreoidea</taxon>
        <taxon>Ostreidae</taxon>
        <taxon>Magallana</taxon>
    </lineage>
</organism>
<evidence type="ECO:0000313" key="8">
    <source>
        <dbReference type="EnsemblMetazoa" id="G16154.1:cds"/>
    </source>
</evidence>
<evidence type="ECO:0000259" key="7">
    <source>
        <dbReference type="SMART" id="SM00082"/>
    </source>
</evidence>
<dbReference type="SUPFAM" id="SSF52058">
    <property type="entry name" value="L domain-like"/>
    <property type="match status" value="1"/>
</dbReference>
<evidence type="ECO:0000313" key="9">
    <source>
        <dbReference type="Proteomes" id="UP000005408"/>
    </source>
</evidence>
<dbReference type="Gene3D" id="3.80.10.10">
    <property type="entry name" value="Ribonuclease Inhibitor"/>
    <property type="match status" value="1"/>
</dbReference>
<dbReference type="InterPro" id="IPR032675">
    <property type="entry name" value="LRR_dom_sf"/>
</dbReference>
<accession>A0A8W8IZ24</accession>
<evidence type="ECO:0000256" key="1">
    <source>
        <dbReference type="ARBA" id="ARBA00004167"/>
    </source>
</evidence>
<keyword evidence="9" id="KW-1185">Reference proteome</keyword>
<evidence type="ECO:0000256" key="5">
    <source>
        <dbReference type="ARBA" id="ARBA00022989"/>
    </source>
</evidence>
<keyword evidence="2" id="KW-0433">Leucine-rich repeat</keyword>
<keyword evidence="6" id="KW-0472">Membrane</keyword>
<dbReference type="InterPro" id="IPR000483">
    <property type="entry name" value="Cys-rich_flank_reg_C"/>
</dbReference>
<keyword evidence="4" id="KW-0732">Signal</keyword>
<keyword evidence="5" id="KW-1133">Transmembrane helix</keyword>
<dbReference type="PANTHER" id="PTHR24365">
    <property type="entry name" value="TOLL-LIKE RECEPTOR"/>
    <property type="match status" value="1"/>
</dbReference>
<dbReference type="EnsemblMetazoa" id="G16154.1">
    <property type="protein sequence ID" value="G16154.1:cds"/>
    <property type="gene ID" value="G16154"/>
</dbReference>
<evidence type="ECO:0000256" key="2">
    <source>
        <dbReference type="ARBA" id="ARBA00022614"/>
    </source>
</evidence>
<evidence type="ECO:0000256" key="4">
    <source>
        <dbReference type="ARBA" id="ARBA00022729"/>
    </source>
</evidence>
<sequence>MQNLRLYDNNLTFLTEQIFMQLPNLRNLYIEKNPFECSCDLESFTVFVQTKGLVLNVSSENPKCNSPAYLKGVQIIDVSFKDMGCSTTYETTISIRKTTDLKSTKQTVHSTPMKSNQHTSV</sequence>
<feature type="domain" description="LRRCT" evidence="7">
    <location>
        <begin position="33"/>
        <end position="86"/>
    </location>
</feature>
<keyword evidence="3" id="KW-0812">Transmembrane</keyword>
<reference evidence="8" key="1">
    <citation type="submission" date="2022-08" db="UniProtKB">
        <authorList>
            <consortium name="EnsemblMetazoa"/>
        </authorList>
    </citation>
    <scope>IDENTIFICATION</scope>
    <source>
        <strain evidence="8">05x7-T-G4-1.051#20</strain>
    </source>
</reference>
<dbReference type="AlphaFoldDB" id="A0A8W8IZ24"/>
<name>A0A8W8IZ24_MAGGI</name>
<comment type="subcellular location">
    <subcellularLocation>
        <location evidence="1">Membrane</location>
        <topology evidence="1">Single-pass membrane protein</topology>
    </subcellularLocation>
</comment>
<dbReference type="GO" id="GO:0038023">
    <property type="term" value="F:signaling receptor activity"/>
    <property type="evidence" value="ECO:0007669"/>
    <property type="project" value="TreeGrafter"/>
</dbReference>